<evidence type="ECO:0000256" key="6">
    <source>
        <dbReference type="ARBA" id="ARBA00022807"/>
    </source>
</evidence>
<name>A0A833W6L1_PHYIN</name>
<dbReference type="Pfam" id="PF12359">
    <property type="entry name" value="DUF3645"/>
    <property type="match status" value="1"/>
</dbReference>
<accession>A0A833W6L1</accession>
<dbReference type="EC" id="3.4.19.12" evidence="2"/>
<keyword evidence="9" id="KW-1185">Reference proteome</keyword>
<proteinExistence type="predicted"/>
<comment type="catalytic activity">
    <reaction evidence="1">
        <text>Thiol-dependent hydrolysis of ester, thioester, amide, peptide and isopeptide bonds formed by the C-terminal Gly of ubiquitin (a 76-residue protein attached to proteins as an intracellular targeting signal).</text>
        <dbReference type="EC" id="3.4.19.12"/>
    </reaction>
</comment>
<feature type="domain" description="DUF3645" evidence="7">
    <location>
        <begin position="15"/>
        <end position="47"/>
    </location>
</feature>
<comment type="caution">
    <text evidence="8">The sequence shown here is derived from an EMBL/GenBank/DDBJ whole genome shotgun (WGS) entry which is preliminary data.</text>
</comment>
<gene>
    <name evidence="8" type="ORF">GN244_ATG03068</name>
</gene>
<dbReference type="PANTHER" id="PTHR13367:SF33">
    <property type="entry name" value="P-LOOP CONTAINING NUCLEOSIDE TRIPHOSPHATE HYDROLASE PROTEIN"/>
    <property type="match status" value="1"/>
</dbReference>
<dbReference type="AlphaFoldDB" id="A0A833W6L1"/>
<evidence type="ECO:0000256" key="1">
    <source>
        <dbReference type="ARBA" id="ARBA00000707"/>
    </source>
</evidence>
<keyword evidence="6" id="KW-0788">Thiol protease</keyword>
<dbReference type="GO" id="GO:0006508">
    <property type="term" value="P:proteolysis"/>
    <property type="evidence" value="ECO:0007669"/>
    <property type="project" value="UniProtKB-KW"/>
</dbReference>
<evidence type="ECO:0000313" key="8">
    <source>
        <dbReference type="EMBL" id="KAF4044524.1"/>
    </source>
</evidence>
<protein>
    <recommendedName>
        <fullName evidence="2">ubiquitinyl hydrolase 1</fullName>
        <ecNumber evidence="2">3.4.19.12</ecNumber>
    </recommendedName>
</protein>
<evidence type="ECO:0000256" key="5">
    <source>
        <dbReference type="ARBA" id="ARBA00022801"/>
    </source>
</evidence>
<dbReference type="InterPro" id="IPR022105">
    <property type="entry name" value="DUF3645"/>
</dbReference>
<dbReference type="PANTHER" id="PTHR13367">
    <property type="entry name" value="UBIQUITIN THIOESTERASE"/>
    <property type="match status" value="1"/>
</dbReference>
<sequence>MDVRLNLHAWTQIPHSRPKKIAILFRAADVPSERSEFSHPDVCIFLTLLGYYHRGLTSEELRSTFQTLLRLDGSEKQQLYDQWFKRVKSKWGSS</sequence>
<organism evidence="8 9">
    <name type="scientific">Phytophthora infestans</name>
    <name type="common">Potato late blight agent</name>
    <name type="synonym">Botrytis infestans</name>
    <dbReference type="NCBI Taxonomy" id="4787"/>
    <lineage>
        <taxon>Eukaryota</taxon>
        <taxon>Sar</taxon>
        <taxon>Stramenopiles</taxon>
        <taxon>Oomycota</taxon>
        <taxon>Peronosporomycetes</taxon>
        <taxon>Peronosporales</taxon>
        <taxon>Peronosporaceae</taxon>
        <taxon>Phytophthora</taxon>
    </lineage>
</organism>
<evidence type="ECO:0000256" key="4">
    <source>
        <dbReference type="ARBA" id="ARBA00022786"/>
    </source>
</evidence>
<dbReference type="InterPro" id="IPR051346">
    <property type="entry name" value="OTU_Deubiquitinase"/>
</dbReference>
<keyword evidence="3" id="KW-0645">Protease</keyword>
<evidence type="ECO:0000313" key="9">
    <source>
        <dbReference type="Proteomes" id="UP000602510"/>
    </source>
</evidence>
<evidence type="ECO:0000256" key="2">
    <source>
        <dbReference type="ARBA" id="ARBA00012759"/>
    </source>
</evidence>
<dbReference type="Proteomes" id="UP000602510">
    <property type="component" value="Unassembled WGS sequence"/>
</dbReference>
<evidence type="ECO:0000256" key="3">
    <source>
        <dbReference type="ARBA" id="ARBA00022670"/>
    </source>
</evidence>
<dbReference type="GO" id="GO:0004843">
    <property type="term" value="F:cysteine-type deubiquitinase activity"/>
    <property type="evidence" value="ECO:0007669"/>
    <property type="project" value="UniProtKB-EC"/>
</dbReference>
<dbReference type="EMBL" id="WSZM01000067">
    <property type="protein sequence ID" value="KAF4044524.1"/>
    <property type="molecule type" value="Genomic_DNA"/>
</dbReference>
<keyword evidence="4" id="KW-0833">Ubl conjugation pathway</keyword>
<evidence type="ECO:0000259" key="7">
    <source>
        <dbReference type="Pfam" id="PF12359"/>
    </source>
</evidence>
<reference evidence="8" key="1">
    <citation type="submission" date="2020-04" db="EMBL/GenBank/DDBJ databases">
        <title>Hybrid Assembly of Korean Phytophthora infestans isolates.</title>
        <authorList>
            <person name="Prokchorchik M."/>
            <person name="Lee Y."/>
            <person name="Seo J."/>
            <person name="Cho J.-H."/>
            <person name="Park Y.-E."/>
            <person name="Jang D.-C."/>
            <person name="Im J.-S."/>
            <person name="Choi J.-G."/>
            <person name="Park H.-J."/>
            <person name="Lee G.-B."/>
            <person name="Lee Y.-G."/>
            <person name="Hong S.-Y."/>
            <person name="Cho K."/>
            <person name="Sohn K.H."/>
        </authorList>
    </citation>
    <scope>NUCLEOTIDE SEQUENCE</scope>
    <source>
        <strain evidence="8">KR_1_A1</strain>
    </source>
</reference>
<keyword evidence="5" id="KW-0378">Hydrolase</keyword>